<dbReference type="KEGG" id="pfuw:KF707C_6620"/>
<evidence type="ECO:0000313" key="6">
    <source>
        <dbReference type="Proteomes" id="UP000218554"/>
    </source>
</evidence>
<dbReference type="Proteomes" id="UP000218554">
    <property type="component" value="Chromosome"/>
</dbReference>
<gene>
    <name evidence="5" type="ORF">KF707C_6620</name>
</gene>
<dbReference type="GO" id="GO:0043190">
    <property type="term" value="C:ATP-binding cassette (ABC) transporter complex"/>
    <property type="evidence" value="ECO:0007669"/>
    <property type="project" value="InterPro"/>
</dbReference>
<dbReference type="EMBL" id="AP014862">
    <property type="protein sequence ID" value="BAU72350.1"/>
    <property type="molecule type" value="Genomic_DNA"/>
</dbReference>
<dbReference type="PANTHER" id="PTHR42781:SF4">
    <property type="entry name" value="SPERMIDINE_PUTRESCINE IMPORT ATP-BINDING PROTEIN POTA"/>
    <property type="match status" value="1"/>
</dbReference>
<dbReference type="PROSITE" id="PS00211">
    <property type="entry name" value="ABC_TRANSPORTER_1"/>
    <property type="match status" value="1"/>
</dbReference>
<dbReference type="Gene3D" id="3.40.50.300">
    <property type="entry name" value="P-loop containing nucleotide triphosphate hydrolases"/>
    <property type="match status" value="1"/>
</dbReference>
<dbReference type="GO" id="GO:0005524">
    <property type="term" value="F:ATP binding"/>
    <property type="evidence" value="ECO:0007669"/>
    <property type="project" value="UniProtKB-KW"/>
</dbReference>
<keyword evidence="1" id="KW-0813">Transport</keyword>
<dbReference type="SUPFAM" id="SSF50331">
    <property type="entry name" value="MOP-like"/>
    <property type="match status" value="1"/>
</dbReference>
<keyword evidence="3 5" id="KW-0067">ATP-binding</keyword>
<sequence length="356" mass="38897">MSSISIRQLEVSYGSGVKVIDGLDLEIPEGSFFTLLGPSGCGKTTLLRVIAGFIHPTRGSLSLGAVDMTRMPPHRRGIGMVFQDYALFPDKTVFDNVAYGLRARKLDAARIRQKVGEYLERVGMDGFADRHPAALSGGQRQRVALARALAIEPEVLLMDEPLSNLDARLRLQIRTAIAELQREIGITTVFVTHDQEEALALSDQIALMRQGRIEQLGSPQAIYQSPSSTYVADFVGSANLLAARVLEQTDADSVAILVAGQSLLARTDGPLEQPSVHLVARPESIRLRAAGQANGNSLDGWIHRKQYLGNRTSYSIRLTDTQRVSVDRFGPDDGGFLEGQPVSLEFDPQHVRVVSR</sequence>
<organism evidence="5 6">
    <name type="scientific">Metapseudomonas furukawaii</name>
    <name type="common">Pseudomonas furukawaii</name>
    <dbReference type="NCBI Taxonomy" id="1149133"/>
    <lineage>
        <taxon>Bacteria</taxon>
        <taxon>Pseudomonadati</taxon>
        <taxon>Pseudomonadota</taxon>
        <taxon>Gammaproteobacteria</taxon>
        <taxon>Pseudomonadales</taxon>
        <taxon>Pseudomonadaceae</taxon>
        <taxon>Metapseudomonas</taxon>
    </lineage>
</organism>
<reference evidence="5 6" key="2">
    <citation type="journal article" date="2017" name="Int. J. Syst. Evol. Microbiol.">
        <title>Pseudomonas furukawaii sp. nov., a polychlorinated biphenyl-degrading bacterium isolated from biphenyl-contaminated soil in Japan.</title>
        <authorList>
            <person name="Kimura N."/>
            <person name="Watanabe T."/>
            <person name="Suenaga H."/>
            <person name="Fujihara H."/>
            <person name="Futagami T."/>
            <person name="Goto M."/>
            <person name="Hanada S."/>
            <person name="Hirose J."/>
        </authorList>
    </citation>
    <scope>NUCLEOTIDE SEQUENCE [LARGE SCALE GENOMIC DNA]</scope>
    <source>
        <strain evidence="6">DSM 10086 / NBRC 110670 / KF707</strain>
    </source>
</reference>
<evidence type="ECO:0000259" key="4">
    <source>
        <dbReference type="PROSITE" id="PS50893"/>
    </source>
</evidence>
<dbReference type="SMART" id="SM00382">
    <property type="entry name" value="AAA"/>
    <property type="match status" value="1"/>
</dbReference>
<evidence type="ECO:0000313" key="5">
    <source>
        <dbReference type="EMBL" id="BAU72350.1"/>
    </source>
</evidence>
<dbReference type="InterPro" id="IPR050093">
    <property type="entry name" value="ABC_SmlMolc_Importer"/>
</dbReference>
<dbReference type="RefSeq" id="WP_004420498.1">
    <property type="nucleotide sequence ID" value="NZ_AJMR01000047.1"/>
</dbReference>
<dbReference type="PANTHER" id="PTHR42781">
    <property type="entry name" value="SPERMIDINE/PUTRESCINE IMPORT ATP-BINDING PROTEIN POTA"/>
    <property type="match status" value="1"/>
</dbReference>
<accession>A0AAD1BWF8</accession>
<keyword evidence="6" id="KW-1185">Reference proteome</keyword>
<dbReference type="Pfam" id="PF00005">
    <property type="entry name" value="ABC_tran"/>
    <property type="match status" value="1"/>
</dbReference>
<dbReference type="PROSITE" id="PS50893">
    <property type="entry name" value="ABC_TRANSPORTER_2"/>
    <property type="match status" value="1"/>
</dbReference>
<protein>
    <submittedName>
        <fullName evidence="5">Probable ATP-binding component of ABC transporter</fullName>
    </submittedName>
</protein>
<name>A0AAD1BWF8_METFU</name>
<dbReference type="InterPro" id="IPR003439">
    <property type="entry name" value="ABC_transporter-like_ATP-bd"/>
</dbReference>
<dbReference type="AlphaFoldDB" id="A0AAD1BWF8"/>
<dbReference type="InterPro" id="IPR027417">
    <property type="entry name" value="P-loop_NTPase"/>
</dbReference>
<dbReference type="SUPFAM" id="SSF52540">
    <property type="entry name" value="P-loop containing nucleoside triphosphate hydrolases"/>
    <property type="match status" value="1"/>
</dbReference>
<keyword evidence="2" id="KW-0547">Nucleotide-binding</keyword>
<dbReference type="FunFam" id="3.40.50.300:FF:000425">
    <property type="entry name" value="Probable ABC transporter, ATP-binding subunit"/>
    <property type="match status" value="1"/>
</dbReference>
<reference evidence="6" key="1">
    <citation type="submission" date="2015-05" db="EMBL/GenBank/DDBJ databases">
        <title>Draft genome sequencing of a biphenyl-degrading bacterium, Pseudomonas balearica KF707 (=NBRC110670).</title>
        <authorList>
            <person name="Kimura N."/>
            <person name="Hirose J."/>
            <person name="Watanabe T."/>
            <person name="Suenaga H."/>
            <person name="Fujihara H."/>
            <person name="Noguchi M."/>
            <person name="Hashimoto M."/>
            <person name="Shimodaira J."/>
            <person name="Tsuchikane K."/>
            <person name="Hosoyama A."/>
            <person name="Yamazoe A."/>
            <person name="Fujita N."/>
            <person name="Furukawa K."/>
        </authorList>
    </citation>
    <scope>NUCLEOTIDE SEQUENCE [LARGE SCALE GENOMIC DNA]</scope>
    <source>
        <strain evidence="6">DSM 10086 / NBRC 110670 / KF707</strain>
    </source>
</reference>
<dbReference type="InterPro" id="IPR008995">
    <property type="entry name" value="Mo/tungstate-bd_C_term_dom"/>
</dbReference>
<dbReference type="GO" id="GO:0022857">
    <property type="term" value="F:transmembrane transporter activity"/>
    <property type="evidence" value="ECO:0007669"/>
    <property type="project" value="InterPro"/>
</dbReference>
<evidence type="ECO:0000256" key="3">
    <source>
        <dbReference type="ARBA" id="ARBA00022840"/>
    </source>
</evidence>
<dbReference type="Pfam" id="PF08402">
    <property type="entry name" value="TOBE_2"/>
    <property type="match status" value="1"/>
</dbReference>
<evidence type="ECO:0000256" key="1">
    <source>
        <dbReference type="ARBA" id="ARBA00022448"/>
    </source>
</evidence>
<dbReference type="Gene3D" id="2.40.50.100">
    <property type="match status" value="1"/>
</dbReference>
<dbReference type="InterPro" id="IPR017871">
    <property type="entry name" value="ABC_transporter-like_CS"/>
</dbReference>
<proteinExistence type="predicted"/>
<dbReference type="InterPro" id="IPR013611">
    <property type="entry name" value="Transp-assoc_OB_typ2"/>
</dbReference>
<dbReference type="GO" id="GO:0016887">
    <property type="term" value="F:ATP hydrolysis activity"/>
    <property type="evidence" value="ECO:0007669"/>
    <property type="project" value="InterPro"/>
</dbReference>
<feature type="domain" description="ABC transporter" evidence="4">
    <location>
        <begin position="4"/>
        <end position="235"/>
    </location>
</feature>
<dbReference type="GO" id="GO:0015697">
    <property type="term" value="P:quaternary ammonium group transport"/>
    <property type="evidence" value="ECO:0007669"/>
    <property type="project" value="UniProtKB-ARBA"/>
</dbReference>
<evidence type="ECO:0000256" key="2">
    <source>
        <dbReference type="ARBA" id="ARBA00022741"/>
    </source>
</evidence>
<dbReference type="InterPro" id="IPR003593">
    <property type="entry name" value="AAA+_ATPase"/>
</dbReference>